<name>A0ACC2XLN2_9TREE</name>
<reference evidence="1" key="1">
    <citation type="submission" date="2023-04" db="EMBL/GenBank/DDBJ databases">
        <title>Draft Genome sequencing of Naganishia species isolated from polar environments using Oxford Nanopore Technology.</title>
        <authorList>
            <person name="Leo P."/>
            <person name="Venkateswaran K."/>
        </authorList>
    </citation>
    <scope>NUCLEOTIDE SEQUENCE</scope>
    <source>
        <strain evidence="1">DBVPG 5303</strain>
    </source>
</reference>
<proteinExistence type="predicted"/>
<accession>A0ACC2XLN2</accession>
<sequence>MVDDYDSDGGLSDASSVTRTNVLLASIEPKLKVSTSTHTSSFAGGYPAFPSLPSSSSSSIPAESGITCGNCQAPMPLLSQIYCPMEQGENDRTLYVWACPKAACQRRAGSVRAFRASARNEVYAADAAEKRAKAEAEAKRLAEEEQRKKEAAKVNPFAIGAPPAASETGFGNALFGSAGTFDTTAAASNPFAAPSTSGAPLSDAFSTMSISSPQPDLTSSTKSSDTAKTAQGPATPATCLGPPLPAYIPAQAIDSYPEDIPNALPSDKDAARKGLADDGATGDDDEEGTSGKGGKKSGMNVAEQWERVLPKGMDEVFERFVNRLNAAIDGNEQVLRYDLGGIPLPYSEKSDLYKKLFPPKSLAGRHVPVVQSSADDEDDDDENSYEQRFKPYPTVPVCPKCNSRRVFEVQLVSSMISYLAPERLSTTGKAPSRKKKSAAEKAKSLEERRKEVEALLQGKSLDTAEGGEVDQAQQGVGMGMEWGSVVVFGCEGDCVGFTEEWVGVEWEEDQ</sequence>
<evidence type="ECO:0000313" key="1">
    <source>
        <dbReference type="EMBL" id="KAJ9124944.1"/>
    </source>
</evidence>
<protein>
    <submittedName>
        <fullName evidence="1">Uncharacterized protein</fullName>
    </submittedName>
</protein>
<comment type="caution">
    <text evidence="1">The sequence shown here is derived from an EMBL/GenBank/DDBJ whole genome shotgun (WGS) entry which is preliminary data.</text>
</comment>
<gene>
    <name evidence="1" type="ORF">QFC24_002876</name>
</gene>
<evidence type="ECO:0000313" key="2">
    <source>
        <dbReference type="Proteomes" id="UP001234202"/>
    </source>
</evidence>
<keyword evidence="2" id="KW-1185">Reference proteome</keyword>
<dbReference type="Proteomes" id="UP001234202">
    <property type="component" value="Unassembled WGS sequence"/>
</dbReference>
<dbReference type="EMBL" id="JASBWV010000008">
    <property type="protein sequence ID" value="KAJ9124944.1"/>
    <property type="molecule type" value="Genomic_DNA"/>
</dbReference>
<organism evidence="1 2">
    <name type="scientific">Naganishia onofrii</name>
    <dbReference type="NCBI Taxonomy" id="1851511"/>
    <lineage>
        <taxon>Eukaryota</taxon>
        <taxon>Fungi</taxon>
        <taxon>Dikarya</taxon>
        <taxon>Basidiomycota</taxon>
        <taxon>Agaricomycotina</taxon>
        <taxon>Tremellomycetes</taxon>
        <taxon>Filobasidiales</taxon>
        <taxon>Filobasidiaceae</taxon>
        <taxon>Naganishia</taxon>
    </lineage>
</organism>